<reference evidence="1" key="2">
    <citation type="submission" date="2012-06" db="EMBL/GenBank/DDBJ databases">
        <authorList>
            <person name="Yu Y."/>
            <person name="Currie J."/>
            <person name="Lomeli R."/>
            <person name="Angelova A."/>
            <person name="Collura K."/>
            <person name="Wissotski M."/>
            <person name="Campos D."/>
            <person name="Kudrna D."/>
            <person name="Golser W."/>
            <person name="Ashely E."/>
            <person name="Descour A."/>
            <person name="Fernandes J."/>
            <person name="Soderlund C."/>
            <person name="Walbot V."/>
        </authorList>
    </citation>
    <scope>NUCLEOTIDE SEQUENCE</scope>
    <source>
        <strain evidence="1">B73</strain>
    </source>
</reference>
<evidence type="ECO:0000313" key="1">
    <source>
        <dbReference type="EMBL" id="ACR36931.1"/>
    </source>
</evidence>
<name>C4J6Y1_MAIZE</name>
<protein>
    <submittedName>
        <fullName evidence="1">Uncharacterized protein</fullName>
    </submittedName>
</protein>
<sequence length="165" mass="18531">MGVRHEGHSFIPCFSWRSLHLAQTTWWAQGRNTTDISSLKHMTHSRSRCISSKLGSWGTAMLDKIWALLFFLPSERCNAYVLLSAPHLGAATFEESKETFICAIRCSRARISLLYLSVSFAALRCSKFSSDLMEVSICSLSFFFEVTRAITSIFPASSCFHLACT</sequence>
<reference evidence="1" key="1">
    <citation type="journal article" date="2009" name="PLoS Genet.">
        <title>Sequencing, mapping, and analysis of 27,455 maize full-length cDNAs.</title>
        <authorList>
            <person name="Soderlund C."/>
            <person name="Descour A."/>
            <person name="Kudrna D."/>
            <person name="Bomhoff M."/>
            <person name="Boyd L."/>
            <person name="Currie J."/>
            <person name="Angelova A."/>
            <person name="Collura K."/>
            <person name="Wissotski M."/>
            <person name="Ashley E."/>
            <person name="Morrow D."/>
            <person name="Fernandes J."/>
            <person name="Walbot V."/>
            <person name="Yu Y."/>
        </authorList>
    </citation>
    <scope>NUCLEOTIDE SEQUENCE</scope>
    <source>
        <strain evidence="1">B73</strain>
    </source>
</reference>
<organism evidence="1">
    <name type="scientific">Zea mays</name>
    <name type="common">Maize</name>
    <dbReference type="NCBI Taxonomy" id="4577"/>
    <lineage>
        <taxon>Eukaryota</taxon>
        <taxon>Viridiplantae</taxon>
        <taxon>Streptophyta</taxon>
        <taxon>Embryophyta</taxon>
        <taxon>Tracheophyta</taxon>
        <taxon>Spermatophyta</taxon>
        <taxon>Magnoliopsida</taxon>
        <taxon>Liliopsida</taxon>
        <taxon>Poales</taxon>
        <taxon>Poaceae</taxon>
        <taxon>PACMAD clade</taxon>
        <taxon>Panicoideae</taxon>
        <taxon>Andropogonodae</taxon>
        <taxon>Andropogoneae</taxon>
        <taxon>Tripsacinae</taxon>
        <taxon>Zea</taxon>
    </lineage>
</organism>
<proteinExistence type="evidence at transcript level"/>
<dbReference type="AlphaFoldDB" id="C4J6Y1"/>
<accession>C4J6Y1</accession>
<dbReference type="EMBL" id="BT086578">
    <property type="protein sequence ID" value="ACR36931.1"/>
    <property type="molecule type" value="mRNA"/>
</dbReference>